<dbReference type="RefSeq" id="WP_246114189.1">
    <property type="nucleotide sequence ID" value="NZ_SJPW01000001.1"/>
</dbReference>
<dbReference type="Proteomes" id="UP000318288">
    <property type="component" value="Unassembled WGS sequence"/>
</dbReference>
<reference evidence="1 2" key="1">
    <citation type="submission" date="2019-02" db="EMBL/GenBank/DDBJ databases">
        <title>Deep-cultivation of Planctomycetes and their phenomic and genomic characterization uncovers novel biology.</title>
        <authorList>
            <person name="Wiegand S."/>
            <person name="Jogler M."/>
            <person name="Boedeker C."/>
            <person name="Pinto D."/>
            <person name="Vollmers J."/>
            <person name="Rivas-Marin E."/>
            <person name="Kohn T."/>
            <person name="Peeters S.H."/>
            <person name="Heuer A."/>
            <person name="Rast P."/>
            <person name="Oberbeckmann S."/>
            <person name="Bunk B."/>
            <person name="Jeske O."/>
            <person name="Meyerdierks A."/>
            <person name="Storesund J.E."/>
            <person name="Kallscheuer N."/>
            <person name="Luecker S."/>
            <person name="Lage O.M."/>
            <person name="Pohl T."/>
            <person name="Merkel B.J."/>
            <person name="Hornburger P."/>
            <person name="Mueller R.-W."/>
            <person name="Bruemmer F."/>
            <person name="Labrenz M."/>
            <person name="Spormann A.M."/>
            <person name="Op Den Camp H."/>
            <person name="Overmann J."/>
            <person name="Amann R."/>
            <person name="Jetten M.S.M."/>
            <person name="Mascher T."/>
            <person name="Medema M.H."/>
            <person name="Devos D.P."/>
            <person name="Kaster A.-K."/>
            <person name="Ovreas L."/>
            <person name="Rohde M."/>
            <person name="Galperin M.Y."/>
            <person name="Jogler C."/>
        </authorList>
    </citation>
    <scope>NUCLEOTIDE SEQUENCE [LARGE SCALE GENOMIC DNA]</scope>
    <source>
        <strain evidence="1 2">Poly51</strain>
    </source>
</reference>
<evidence type="ECO:0000313" key="1">
    <source>
        <dbReference type="EMBL" id="TWU59877.1"/>
    </source>
</evidence>
<dbReference type="AlphaFoldDB" id="A0A5C6FII1"/>
<comment type="caution">
    <text evidence="1">The sequence shown here is derived from an EMBL/GenBank/DDBJ whole genome shotgun (WGS) entry which is preliminary data.</text>
</comment>
<name>A0A5C6FII1_9BACT</name>
<keyword evidence="2" id="KW-1185">Reference proteome</keyword>
<proteinExistence type="predicted"/>
<dbReference type="EMBL" id="SJPW01000001">
    <property type="protein sequence ID" value="TWU59877.1"/>
    <property type="molecule type" value="Genomic_DNA"/>
</dbReference>
<sequence>MKVPAELLDRMLQDFAPEDPLRHRVRLVLAALPVDVQRDFSDDPRFCITKLHLHRGVGSKLYMALPSPDGNASRCVALKPRLSDCDETFGLYVIAHELAHAFLRNGPWGAIHDREEAADALAADWGFPRPDTRS</sequence>
<protein>
    <submittedName>
        <fullName evidence="1">Uncharacterized protein</fullName>
    </submittedName>
</protein>
<gene>
    <name evidence="1" type="ORF">Poly51_01500</name>
</gene>
<evidence type="ECO:0000313" key="2">
    <source>
        <dbReference type="Proteomes" id="UP000318288"/>
    </source>
</evidence>
<organism evidence="1 2">
    <name type="scientific">Rubripirellula tenax</name>
    <dbReference type="NCBI Taxonomy" id="2528015"/>
    <lineage>
        <taxon>Bacteria</taxon>
        <taxon>Pseudomonadati</taxon>
        <taxon>Planctomycetota</taxon>
        <taxon>Planctomycetia</taxon>
        <taxon>Pirellulales</taxon>
        <taxon>Pirellulaceae</taxon>
        <taxon>Rubripirellula</taxon>
    </lineage>
</organism>
<accession>A0A5C6FII1</accession>